<dbReference type="Pfam" id="PF16747">
    <property type="entry name" value="Adhesin_E"/>
    <property type="match status" value="1"/>
</dbReference>
<reference evidence="3 4" key="1">
    <citation type="submission" date="2018-10" db="EMBL/GenBank/DDBJ databases">
        <title>Genomic Encyclopedia of Archaeal and Bacterial Type Strains, Phase II (KMG-II): from individual species to whole genera.</title>
        <authorList>
            <person name="Goeker M."/>
        </authorList>
    </citation>
    <scope>NUCLEOTIDE SEQUENCE [LARGE SCALE GENOMIC DNA]</scope>
    <source>
        <strain evidence="3 4">DSM 15149</strain>
    </source>
</reference>
<name>A0ABX9SP66_9GAMM</name>
<comment type="caution">
    <text evidence="3">The sequence shown here is derived from an EMBL/GenBank/DDBJ whole genome shotgun (WGS) entry which is preliminary data.</text>
</comment>
<feature type="signal peptide" evidence="1">
    <location>
        <begin position="1"/>
        <end position="19"/>
    </location>
</feature>
<dbReference type="Proteomes" id="UP000280955">
    <property type="component" value="Unassembled WGS sequence"/>
</dbReference>
<protein>
    <submittedName>
        <fullName evidence="3">Surface-adhesin protein E</fullName>
    </submittedName>
</protein>
<dbReference type="Gene3D" id="2.40.128.710">
    <property type="entry name" value="Surface-adhesin protein E"/>
    <property type="match status" value="1"/>
</dbReference>
<keyword evidence="1" id="KW-0732">Signal</keyword>
<proteinExistence type="predicted"/>
<gene>
    <name evidence="3" type="ORF">BDD30_1933</name>
</gene>
<dbReference type="InterPro" id="IPR043088">
    <property type="entry name" value="Adhesin_E"/>
</dbReference>
<dbReference type="PROSITE" id="PS51257">
    <property type="entry name" value="PROKAR_LIPOPROTEIN"/>
    <property type="match status" value="1"/>
</dbReference>
<keyword evidence="4" id="KW-1185">Reference proteome</keyword>
<dbReference type="InterPro" id="IPR031939">
    <property type="entry name" value="Adhesin_E-like"/>
</dbReference>
<accession>A0ABX9SP66</accession>
<dbReference type="RefSeq" id="WP_015835978.1">
    <property type="nucleotide sequence ID" value="NC_012962.1"/>
</dbReference>
<evidence type="ECO:0000313" key="4">
    <source>
        <dbReference type="Proteomes" id="UP000280955"/>
    </source>
</evidence>
<dbReference type="EMBL" id="RBLJ01000002">
    <property type="protein sequence ID" value="RKS59839.1"/>
    <property type="molecule type" value="Genomic_DNA"/>
</dbReference>
<feature type="chain" id="PRO_5046838681" evidence="1">
    <location>
        <begin position="20"/>
        <end position="160"/>
    </location>
</feature>
<evidence type="ECO:0000259" key="2">
    <source>
        <dbReference type="Pfam" id="PF16747"/>
    </source>
</evidence>
<evidence type="ECO:0000313" key="3">
    <source>
        <dbReference type="EMBL" id="RKS59839.1"/>
    </source>
</evidence>
<evidence type="ECO:0000256" key="1">
    <source>
        <dbReference type="SAM" id="SignalP"/>
    </source>
</evidence>
<sequence length="160" mass="18092">MKRLFIVAGISLLAGCANHATQAVKPPNVVKLLDNDRATTYFSFEGISAYNNNPHLRQFYTINNYKEPGVISKEKNLSIYSSRTINVVNCDRMETAAFELTFFSEPFAKGLVIARRDEVGQWRTFSEKSIMEMIRGLVCRIDPARLKPALSKDTQTPLLE</sequence>
<organism evidence="3 4">
    <name type="scientific">Photorhabdus asymbiotica</name>
    <dbReference type="NCBI Taxonomy" id="291112"/>
    <lineage>
        <taxon>Bacteria</taxon>
        <taxon>Pseudomonadati</taxon>
        <taxon>Pseudomonadota</taxon>
        <taxon>Gammaproteobacteria</taxon>
        <taxon>Enterobacterales</taxon>
        <taxon>Morganellaceae</taxon>
        <taxon>Photorhabdus</taxon>
    </lineage>
</organism>
<feature type="domain" description="Surface-adhesin protein E-like" evidence="2">
    <location>
        <begin position="34"/>
        <end position="140"/>
    </location>
</feature>